<gene>
    <name evidence="1" type="ORF">RFULGI_LOCUS19040</name>
</gene>
<protein>
    <submittedName>
        <fullName evidence="1">15775_t:CDS:1</fullName>
    </submittedName>
</protein>
<keyword evidence="2" id="KW-1185">Reference proteome</keyword>
<feature type="non-terminal residue" evidence="1">
    <location>
        <position position="42"/>
    </location>
</feature>
<comment type="caution">
    <text evidence="1">The sequence shown here is derived from an EMBL/GenBank/DDBJ whole genome shotgun (WGS) entry which is preliminary data.</text>
</comment>
<proteinExistence type="predicted"/>
<dbReference type="AlphaFoldDB" id="A0A9N9PEJ9"/>
<evidence type="ECO:0000313" key="2">
    <source>
        <dbReference type="Proteomes" id="UP000789396"/>
    </source>
</evidence>
<organism evidence="1 2">
    <name type="scientific">Racocetra fulgida</name>
    <dbReference type="NCBI Taxonomy" id="60492"/>
    <lineage>
        <taxon>Eukaryota</taxon>
        <taxon>Fungi</taxon>
        <taxon>Fungi incertae sedis</taxon>
        <taxon>Mucoromycota</taxon>
        <taxon>Glomeromycotina</taxon>
        <taxon>Glomeromycetes</taxon>
        <taxon>Diversisporales</taxon>
        <taxon>Gigasporaceae</taxon>
        <taxon>Racocetra</taxon>
    </lineage>
</organism>
<reference evidence="1" key="1">
    <citation type="submission" date="2021-06" db="EMBL/GenBank/DDBJ databases">
        <authorList>
            <person name="Kallberg Y."/>
            <person name="Tangrot J."/>
            <person name="Rosling A."/>
        </authorList>
    </citation>
    <scope>NUCLEOTIDE SEQUENCE</scope>
    <source>
        <strain evidence="1">IN212</strain>
    </source>
</reference>
<accession>A0A9N9PEJ9</accession>
<dbReference type="EMBL" id="CAJVPZ010089006">
    <property type="protein sequence ID" value="CAG8813834.1"/>
    <property type="molecule type" value="Genomic_DNA"/>
</dbReference>
<dbReference type="Proteomes" id="UP000789396">
    <property type="component" value="Unassembled WGS sequence"/>
</dbReference>
<sequence>IKMEYELELNKYLSSILKDLITEKNKKINAIDLVIKNQKGVG</sequence>
<evidence type="ECO:0000313" key="1">
    <source>
        <dbReference type="EMBL" id="CAG8813834.1"/>
    </source>
</evidence>
<dbReference type="OrthoDB" id="2419295at2759"/>
<name>A0A9N9PEJ9_9GLOM</name>
<feature type="non-terminal residue" evidence="1">
    <location>
        <position position="1"/>
    </location>
</feature>